<reference evidence="2" key="1">
    <citation type="submission" date="2024-06" db="EMBL/GenBank/DDBJ databases">
        <title>Multi-omics analyses provide insights into the biosynthesis of the anticancer antibiotic pleurotin in Hohenbuehelia grisea.</title>
        <authorList>
            <person name="Weaver J.A."/>
            <person name="Alberti F."/>
        </authorList>
    </citation>
    <scope>NUCLEOTIDE SEQUENCE [LARGE SCALE GENOMIC DNA]</scope>
    <source>
        <strain evidence="2">T-177</strain>
    </source>
</reference>
<proteinExistence type="predicted"/>
<evidence type="ECO:0000313" key="2">
    <source>
        <dbReference type="Proteomes" id="UP001556367"/>
    </source>
</evidence>
<keyword evidence="2" id="KW-1185">Reference proteome</keyword>
<dbReference type="EMBL" id="JASNQZ010000006">
    <property type="protein sequence ID" value="KAL0957142.1"/>
    <property type="molecule type" value="Genomic_DNA"/>
</dbReference>
<comment type="caution">
    <text evidence="1">The sequence shown here is derived from an EMBL/GenBank/DDBJ whole genome shotgun (WGS) entry which is preliminary data.</text>
</comment>
<gene>
    <name evidence="1" type="ORF">HGRIS_003234</name>
</gene>
<organism evidence="1 2">
    <name type="scientific">Hohenbuehelia grisea</name>
    <dbReference type="NCBI Taxonomy" id="104357"/>
    <lineage>
        <taxon>Eukaryota</taxon>
        <taxon>Fungi</taxon>
        <taxon>Dikarya</taxon>
        <taxon>Basidiomycota</taxon>
        <taxon>Agaricomycotina</taxon>
        <taxon>Agaricomycetes</taxon>
        <taxon>Agaricomycetidae</taxon>
        <taxon>Agaricales</taxon>
        <taxon>Pleurotineae</taxon>
        <taxon>Pleurotaceae</taxon>
        <taxon>Hohenbuehelia</taxon>
    </lineage>
</organism>
<sequence>MRSSEHLRRVAAGVGRFGIRLAFITETISLTLVPVIEDEPFASVGRAAHNFAIPGGILILKADVGSGSMRFPSRRTSHRAQSYTSPCRSAQVPMLKGFRRASGYTHIPARLLVHAGHRNWRKNGSKRRVERNRFTCAPDGPAVLIVLECRGLHRDQERSPRDEADLRVVLLPPRALLIPPSSTSLPRSKRVSG</sequence>
<protein>
    <submittedName>
        <fullName evidence="1">Uncharacterized protein</fullName>
    </submittedName>
</protein>
<accession>A0ABR3JNR4</accession>
<dbReference type="Proteomes" id="UP001556367">
    <property type="component" value="Unassembled WGS sequence"/>
</dbReference>
<name>A0ABR3JNR4_9AGAR</name>
<evidence type="ECO:0000313" key="1">
    <source>
        <dbReference type="EMBL" id="KAL0957142.1"/>
    </source>
</evidence>